<evidence type="ECO:0000313" key="2">
    <source>
        <dbReference type="Proteomes" id="UP001149400"/>
    </source>
</evidence>
<name>A0ABT5R3Q4_9GAMM</name>
<dbReference type="Gene3D" id="3.30.300.250">
    <property type="match status" value="1"/>
</dbReference>
<gene>
    <name evidence="1" type="ORF">LRP50_15380</name>
</gene>
<dbReference type="PROSITE" id="PS51257">
    <property type="entry name" value="PROKAR_LIPOPROTEIN"/>
    <property type="match status" value="1"/>
</dbReference>
<evidence type="ECO:0008006" key="3">
    <source>
        <dbReference type="Google" id="ProtNLM"/>
    </source>
</evidence>
<reference evidence="1" key="1">
    <citation type="submission" date="2021-12" db="EMBL/GenBank/DDBJ databases">
        <title>Enterovibrio ZSDZ35 sp. nov. and Enterovibrio ZSDZ42 sp. nov., isolated from coastal seawater in Qingdao.</title>
        <authorList>
            <person name="Zhang P."/>
        </authorList>
    </citation>
    <scope>NUCLEOTIDE SEQUENCE</scope>
    <source>
        <strain evidence="1">ZSDZ42</strain>
    </source>
</reference>
<protein>
    <recommendedName>
        <fullName evidence="3">Lipoprotein</fullName>
    </recommendedName>
</protein>
<evidence type="ECO:0000313" key="1">
    <source>
        <dbReference type="EMBL" id="MDD1794515.1"/>
    </source>
</evidence>
<comment type="caution">
    <text evidence="1">The sequence shown here is derived from an EMBL/GenBank/DDBJ whole genome shotgun (WGS) entry which is preliminary data.</text>
</comment>
<accession>A0ABT5R3Q4</accession>
<dbReference type="RefSeq" id="WP_274165341.1">
    <property type="nucleotide sequence ID" value="NZ_JAJUBC010000017.1"/>
</dbReference>
<proteinExistence type="predicted"/>
<dbReference type="Proteomes" id="UP001149400">
    <property type="component" value="Unassembled WGS sequence"/>
</dbReference>
<sequence>MRQITYVLTATVLVGCVSAPLDWVALNGAELTQSDVIGIEGQCEADQNTQIENSNLGEFDACMLSYGLIRQDAIYDAAPYLVKAAAVRLSRNLPAMVDEDTRLDSVTHEGRTLRLNHTIVDDVADNINISYFLQVVPPLVANNACRARSTVLLFENDVVFRYSYFDALGAKITQFDVKHSDCHDNTSASAP</sequence>
<keyword evidence="2" id="KW-1185">Reference proteome</keyword>
<dbReference type="EMBL" id="JAJUBC010000017">
    <property type="protein sequence ID" value="MDD1794515.1"/>
    <property type="molecule type" value="Genomic_DNA"/>
</dbReference>
<organism evidence="1 2">
    <name type="scientific">Enterovibrio gelatinilyticus</name>
    <dbReference type="NCBI Taxonomy" id="2899819"/>
    <lineage>
        <taxon>Bacteria</taxon>
        <taxon>Pseudomonadati</taxon>
        <taxon>Pseudomonadota</taxon>
        <taxon>Gammaproteobacteria</taxon>
        <taxon>Vibrionales</taxon>
        <taxon>Vibrionaceae</taxon>
        <taxon>Enterovibrio</taxon>
    </lineage>
</organism>